<gene>
    <name evidence="10" type="ORF">BRENAR_LOCUS3305</name>
</gene>
<evidence type="ECO:0000259" key="9">
    <source>
        <dbReference type="Pfam" id="PF22456"/>
    </source>
</evidence>
<evidence type="ECO:0000256" key="1">
    <source>
        <dbReference type="ARBA" id="ARBA00007261"/>
    </source>
</evidence>
<accession>A0A448YNQ1</accession>
<evidence type="ECO:0000313" key="10">
    <source>
        <dbReference type="EMBL" id="VEU22574.1"/>
    </source>
</evidence>
<feature type="domain" description="Peptidase M16 N-terminal" evidence="7">
    <location>
        <begin position="31"/>
        <end position="157"/>
    </location>
</feature>
<dbReference type="GO" id="GO:0004222">
    <property type="term" value="F:metalloendopeptidase activity"/>
    <property type="evidence" value="ECO:0007669"/>
    <property type="project" value="TreeGrafter"/>
</dbReference>
<keyword evidence="11" id="KW-1185">Reference proteome</keyword>
<sequence>MSYTFPNRFPVPCSAKGRSYKFIKLENGIRCLIISDPTEDVASMSLSVATGHHADPSAVPGLAHLCEHMVCVSSKEYPQVDLYKTMVHEVGGSWNAVTVNEKTSFFFRIPLIASSDDLDQESSFSKIIKVFASYFKHPLFDSNYADREVVAVDNENAKNCSLTSRISFHGLRLLANPNCQFHRFSTGNYETLHGISSTVSIKATLKAFFKAEYLPERMAVVLKGPQTLNYLQRVATSAFSSIGDQKKTGLSLFRKHTEITSPHPREDLLQSQVAADVWLRRYKTVTFPSRGGRFILIHKKGSGDTILRLFFPINLQSISFSAKQLEIFQSFWCHILGSESFGSLNSKYISSQYVTELIAKVATISSSTNALELQLALSREGARNLDKVIRLFFDFTSLFSGDDPKFKRKLAKAFSQFNGIELYNFYYAEAGAGGTDEIRAFSERLLSPLEVFGQWFFRGSPCFDSTDKGFAGSFHESESFWIREANKFISFVNDIVSPDNLLFSYVGDTELVGESLGSENLPSFKDANFKFSYKMGRLAMSSHSGCSTAFSIPPPNAFAPSITDEQCNLLDMFKAIEESSLEAGLGYSVKNISAISLPQLAFSDDGTQFWIKKESDPIYMDKLFLSVELTSLVDRGKTTCSHVIVLELLCDLVKVKLRETLYPALVMGYSYDIFPSLKGDTGIVIHIAGPKSRILNVFSLIVYEAKAVSSDFKINVTPTEFRNSRIRIQKKYSAGQSLPSHSLVSLGLMAVMEENTWLLDTRMEALEDLNFATADSICSHLFDVCYSTFLIHGDVDDIMASRYGVLDCLNSLVKEFKGQNDCFVPSTIHLPQNCNYIAKDTCKDPTNALAYFLQTSPRSDTPSRAITRLLAFILSNSLLSKLRIQYQLGYVVLVGSRVFRKVEGIHITIMSGQMGPEALEAKVEEIIMEWYEEFVKDLDETKFKSLYVNKFLAAYSSINQKMNTAGRAPSLTQGSLISGMSGSALAKQHQGYWDQIVNRSYRFSQNLTGEDTIDVSVIEQLRLDDFLSFIKARILPNSGSRIKVSAMLTTERSREDVEQMLTPVRIYFFLSSVGLPIKKDALVDILKTSGDSKIALCKNLLKYYRSQGKALRLISAGLAKMSLAVLPGPGNLSVDFHRHSEPVHIDPVHLQEWQRGIGFIHGESLSVTLSRFSGR</sequence>
<dbReference type="Pfam" id="PF22456">
    <property type="entry name" value="PqqF-like_C_4"/>
    <property type="match status" value="1"/>
</dbReference>
<keyword evidence="4" id="KW-0378">Hydrolase</keyword>
<proteinExistence type="inferred from homology"/>
<dbReference type="SUPFAM" id="SSF63411">
    <property type="entry name" value="LuxS/MPP-like metallohydrolase"/>
    <property type="match status" value="4"/>
</dbReference>
<dbReference type="Pfam" id="PF00675">
    <property type="entry name" value="Peptidase_M16"/>
    <property type="match status" value="1"/>
</dbReference>
<dbReference type="InterPro" id="IPR054734">
    <property type="entry name" value="PqqF-like_C_4"/>
</dbReference>
<dbReference type="PANTHER" id="PTHR43690">
    <property type="entry name" value="NARDILYSIN"/>
    <property type="match status" value="1"/>
</dbReference>
<dbReference type="InterPro" id="IPR011249">
    <property type="entry name" value="Metalloenz_LuxS/M16"/>
</dbReference>
<dbReference type="GO" id="GO:0005829">
    <property type="term" value="C:cytosol"/>
    <property type="evidence" value="ECO:0007669"/>
    <property type="project" value="TreeGrafter"/>
</dbReference>
<dbReference type="InParanoid" id="A0A448YNQ1"/>
<dbReference type="Gene3D" id="3.30.830.10">
    <property type="entry name" value="Metalloenzyme, LuxS/M16 peptidase-like"/>
    <property type="match status" value="4"/>
</dbReference>
<keyword evidence="3" id="KW-0479">Metal-binding</keyword>
<evidence type="ECO:0000256" key="6">
    <source>
        <dbReference type="ARBA" id="ARBA00023049"/>
    </source>
</evidence>
<dbReference type="Proteomes" id="UP000290900">
    <property type="component" value="Unassembled WGS sequence"/>
</dbReference>
<dbReference type="STRING" id="13370.A0A448YNQ1"/>
<evidence type="ECO:0000313" key="11">
    <source>
        <dbReference type="Proteomes" id="UP000290900"/>
    </source>
</evidence>
<dbReference type="FunCoup" id="A0A448YNQ1">
    <property type="interactions" value="44"/>
</dbReference>
<organism evidence="10 11">
    <name type="scientific">Brettanomyces naardenensis</name>
    <name type="common">Yeast</name>
    <dbReference type="NCBI Taxonomy" id="13370"/>
    <lineage>
        <taxon>Eukaryota</taxon>
        <taxon>Fungi</taxon>
        <taxon>Dikarya</taxon>
        <taxon>Ascomycota</taxon>
        <taxon>Saccharomycotina</taxon>
        <taxon>Pichiomycetes</taxon>
        <taxon>Pichiales</taxon>
        <taxon>Pichiaceae</taxon>
        <taxon>Brettanomyces</taxon>
    </lineage>
</organism>
<feature type="domain" description="Coenzyme PQQ synthesis protein F-like C-terminal lobe" evidence="9">
    <location>
        <begin position="869"/>
        <end position="946"/>
    </location>
</feature>
<dbReference type="Pfam" id="PF16187">
    <property type="entry name" value="Peptidase_M16_M"/>
    <property type="match status" value="1"/>
</dbReference>
<dbReference type="GO" id="GO:0051603">
    <property type="term" value="P:proteolysis involved in protein catabolic process"/>
    <property type="evidence" value="ECO:0007669"/>
    <property type="project" value="TreeGrafter"/>
</dbReference>
<evidence type="ECO:0000256" key="5">
    <source>
        <dbReference type="ARBA" id="ARBA00022833"/>
    </source>
</evidence>
<reference evidence="10 11" key="1">
    <citation type="submission" date="2018-12" db="EMBL/GenBank/DDBJ databases">
        <authorList>
            <person name="Tiukova I."/>
            <person name="Dainat J."/>
        </authorList>
    </citation>
    <scope>NUCLEOTIDE SEQUENCE [LARGE SCALE GENOMIC DNA]</scope>
</reference>
<dbReference type="InterPro" id="IPR011765">
    <property type="entry name" value="Pept_M16_N"/>
</dbReference>
<protein>
    <submittedName>
        <fullName evidence="10">DEKNAAC103637</fullName>
    </submittedName>
</protein>
<dbReference type="InterPro" id="IPR050626">
    <property type="entry name" value="Peptidase_M16"/>
</dbReference>
<keyword evidence="6" id="KW-0482">Metalloprotease</keyword>
<evidence type="ECO:0000259" key="7">
    <source>
        <dbReference type="Pfam" id="PF00675"/>
    </source>
</evidence>
<keyword evidence="5" id="KW-0862">Zinc</keyword>
<dbReference type="GO" id="GO:0043171">
    <property type="term" value="P:peptide catabolic process"/>
    <property type="evidence" value="ECO:0007669"/>
    <property type="project" value="TreeGrafter"/>
</dbReference>
<evidence type="ECO:0000259" key="8">
    <source>
        <dbReference type="Pfam" id="PF16187"/>
    </source>
</evidence>
<dbReference type="AlphaFoldDB" id="A0A448YNQ1"/>
<name>A0A448YNQ1_BRENA</name>
<comment type="similarity">
    <text evidence="1">Belongs to the peptidase M16 family.</text>
</comment>
<dbReference type="GO" id="GO:0046872">
    <property type="term" value="F:metal ion binding"/>
    <property type="evidence" value="ECO:0007669"/>
    <property type="project" value="UniProtKB-KW"/>
</dbReference>
<keyword evidence="2" id="KW-0645">Protease</keyword>
<evidence type="ECO:0000256" key="2">
    <source>
        <dbReference type="ARBA" id="ARBA00022670"/>
    </source>
</evidence>
<feature type="domain" description="Peptidase M16 middle/third" evidence="8">
    <location>
        <begin position="545"/>
        <end position="764"/>
    </location>
</feature>
<dbReference type="GO" id="GO:0005739">
    <property type="term" value="C:mitochondrion"/>
    <property type="evidence" value="ECO:0007669"/>
    <property type="project" value="TreeGrafter"/>
</dbReference>
<dbReference type="OrthoDB" id="952271at2759"/>
<dbReference type="InterPro" id="IPR032632">
    <property type="entry name" value="Peptidase_M16_M"/>
</dbReference>
<dbReference type="EMBL" id="CAACVR010000023">
    <property type="protein sequence ID" value="VEU22574.1"/>
    <property type="molecule type" value="Genomic_DNA"/>
</dbReference>
<evidence type="ECO:0000256" key="4">
    <source>
        <dbReference type="ARBA" id="ARBA00022801"/>
    </source>
</evidence>
<evidence type="ECO:0000256" key="3">
    <source>
        <dbReference type="ARBA" id="ARBA00022723"/>
    </source>
</evidence>
<dbReference type="PANTHER" id="PTHR43690:SF18">
    <property type="entry name" value="INSULIN-DEGRADING ENZYME-RELATED"/>
    <property type="match status" value="1"/>
</dbReference>